<keyword evidence="3" id="KW-1133">Transmembrane helix</keyword>
<dbReference type="PRINTS" id="PR00081">
    <property type="entry name" value="GDHRDH"/>
</dbReference>
<evidence type="ECO:0000313" key="5">
    <source>
        <dbReference type="Proteomes" id="UP001159428"/>
    </source>
</evidence>
<dbReference type="GO" id="GO:0016491">
    <property type="term" value="F:oxidoreductase activity"/>
    <property type="evidence" value="ECO:0007669"/>
    <property type="project" value="UniProtKB-KW"/>
</dbReference>
<evidence type="ECO:0000256" key="3">
    <source>
        <dbReference type="SAM" id="Phobius"/>
    </source>
</evidence>
<feature type="transmembrane region" description="Helical" evidence="3">
    <location>
        <begin position="6"/>
        <end position="24"/>
    </location>
</feature>
<keyword evidence="3" id="KW-0812">Transmembrane</keyword>
<reference evidence="4 5" key="1">
    <citation type="submission" date="2022-05" db="EMBL/GenBank/DDBJ databases">
        <authorList>
            <consortium name="Genoscope - CEA"/>
            <person name="William W."/>
        </authorList>
    </citation>
    <scope>NUCLEOTIDE SEQUENCE [LARGE SCALE GENOMIC DNA]</scope>
</reference>
<dbReference type="EMBL" id="CALNXJ010000034">
    <property type="protein sequence ID" value="CAH3140584.1"/>
    <property type="molecule type" value="Genomic_DNA"/>
</dbReference>
<protein>
    <recommendedName>
        <fullName evidence="6">Dehydrogenase/reductase SDR family member 7</fullName>
    </recommendedName>
</protein>
<sequence length="333" mass="37729">MEVLGFFEISVVLFVVLHILRIYFADCDAILHFYERFAKPPERRLRGKVIWITGASSGIGEHLAYKLTELGCKLVLSARRKDELDRVKNQCLSLAQKLFPLTFEEDFLVLPLDITNFSTHEDSVAKALHRFGKVILRQLIFLVNNAGILQMGLSMDCDFDVVFPVLNTNVLGTISITKAVLPHMVQNRNGQIVVISSASGKSAPVPYVAAYAASKHALQGYFNALRMEVYDKNVGVTMICPGLTYSNLFRNAYRENLETRRDLVLPPTTMKPERCAHLIVIAMANCLDEVWIAKPSRLLELYLAQYLPLVRDWWIQRDNRNRNANLTAASRTN</sequence>
<dbReference type="PROSITE" id="PS00061">
    <property type="entry name" value="ADH_SHORT"/>
    <property type="match status" value="1"/>
</dbReference>
<gene>
    <name evidence="4" type="ORF">PMEA_00019282</name>
</gene>
<proteinExistence type="inferred from homology"/>
<comment type="caution">
    <text evidence="4">The sequence shown here is derived from an EMBL/GenBank/DDBJ whole genome shotgun (WGS) entry which is preliminary data.</text>
</comment>
<evidence type="ECO:0000256" key="2">
    <source>
        <dbReference type="RuleBase" id="RU000363"/>
    </source>
</evidence>
<keyword evidence="1" id="KW-0560">Oxidoreductase</keyword>
<dbReference type="InterPro" id="IPR053011">
    <property type="entry name" value="SDR_family_member_7"/>
</dbReference>
<dbReference type="InterPro" id="IPR036291">
    <property type="entry name" value="NAD(P)-bd_dom_sf"/>
</dbReference>
<dbReference type="SUPFAM" id="SSF51735">
    <property type="entry name" value="NAD(P)-binding Rossmann-fold domains"/>
    <property type="match status" value="1"/>
</dbReference>
<dbReference type="Gene3D" id="3.40.50.720">
    <property type="entry name" value="NAD(P)-binding Rossmann-like Domain"/>
    <property type="match status" value="1"/>
</dbReference>
<dbReference type="Pfam" id="PF00106">
    <property type="entry name" value="adh_short"/>
    <property type="match status" value="1"/>
</dbReference>
<dbReference type="PRINTS" id="PR00080">
    <property type="entry name" value="SDRFAMILY"/>
</dbReference>
<name>A0AAU9X918_9CNID</name>
<dbReference type="Proteomes" id="UP001159428">
    <property type="component" value="Unassembled WGS sequence"/>
</dbReference>
<evidence type="ECO:0000313" key="4">
    <source>
        <dbReference type="EMBL" id="CAH3140584.1"/>
    </source>
</evidence>
<dbReference type="InterPro" id="IPR020904">
    <property type="entry name" value="Sc_DH/Rdtase_CS"/>
</dbReference>
<organism evidence="4 5">
    <name type="scientific">Pocillopora meandrina</name>
    <dbReference type="NCBI Taxonomy" id="46732"/>
    <lineage>
        <taxon>Eukaryota</taxon>
        <taxon>Metazoa</taxon>
        <taxon>Cnidaria</taxon>
        <taxon>Anthozoa</taxon>
        <taxon>Hexacorallia</taxon>
        <taxon>Scleractinia</taxon>
        <taxon>Astrocoeniina</taxon>
        <taxon>Pocilloporidae</taxon>
        <taxon>Pocillopora</taxon>
    </lineage>
</organism>
<evidence type="ECO:0000256" key="1">
    <source>
        <dbReference type="ARBA" id="ARBA00023002"/>
    </source>
</evidence>
<evidence type="ECO:0008006" key="6">
    <source>
        <dbReference type="Google" id="ProtNLM"/>
    </source>
</evidence>
<dbReference type="PANTHER" id="PTHR44269:SF1">
    <property type="entry name" value="DEHYDROGENASE_REDUCTASE SDR FAMILY MEMBER 7"/>
    <property type="match status" value="1"/>
</dbReference>
<dbReference type="InterPro" id="IPR002347">
    <property type="entry name" value="SDR_fam"/>
</dbReference>
<keyword evidence="5" id="KW-1185">Reference proteome</keyword>
<dbReference type="PANTHER" id="PTHR44269">
    <property type="entry name" value="DEHYDROGENASE/REDUCTASE SDR FAMILY MEMBER 7-RELATED"/>
    <property type="match status" value="1"/>
</dbReference>
<comment type="similarity">
    <text evidence="2">Belongs to the short-chain dehydrogenases/reductases (SDR) family.</text>
</comment>
<keyword evidence="3" id="KW-0472">Membrane</keyword>
<accession>A0AAU9X918</accession>
<dbReference type="AlphaFoldDB" id="A0AAU9X918"/>